<comment type="caution">
    <text evidence="2">The sequence shown here is derived from an EMBL/GenBank/DDBJ whole genome shotgun (WGS) entry which is preliminary data.</text>
</comment>
<sequence>MGPGVGGQHGLLKKVVPEDMQQYSLAGGTGTIWGFGGQTIVNLYATKPAARNRPKTENFKSYESLGKIKQPIWREQLPTETSLGPIADECSKESTYKNPEYFSYHNYTFYNLAIAMQCIYQPQPSALEDRDLAEQTTKSCYVVEVKPWDDGSGKKIPPPRCVEGDWGEDSKEGKDDGEARDEKSVCQEAKIEEKPKN</sequence>
<name>A0ABD1DMG1_CULPP</name>
<organism evidence="2 3">
    <name type="scientific">Culex pipiens pipiens</name>
    <name type="common">Northern house mosquito</name>
    <dbReference type="NCBI Taxonomy" id="38569"/>
    <lineage>
        <taxon>Eukaryota</taxon>
        <taxon>Metazoa</taxon>
        <taxon>Ecdysozoa</taxon>
        <taxon>Arthropoda</taxon>
        <taxon>Hexapoda</taxon>
        <taxon>Insecta</taxon>
        <taxon>Pterygota</taxon>
        <taxon>Neoptera</taxon>
        <taxon>Endopterygota</taxon>
        <taxon>Diptera</taxon>
        <taxon>Nematocera</taxon>
        <taxon>Culicoidea</taxon>
        <taxon>Culicidae</taxon>
        <taxon>Culicinae</taxon>
        <taxon>Culicini</taxon>
        <taxon>Culex</taxon>
        <taxon>Culex</taxon>
    </lineage>
</organism>
<keyword evidence="3" id="KW-1185">Reference proteome</keyword>
<dbReference type="AlphaFoldDB" id="A0ABD1DMG1"/>
<evidence type="ECO:0000313" key="2">
    <source>
        <dbReference type="EMBL" id="KAL1400771.1"/>
    </source>
</evidence>
<accession>A0ABD1DMG1</accession>
<gene>
    <name evidence="2" type="ORF">pipiens_007148</name>
</gene>
<protein>
    <recommendedName>
        <fullName evidence="4">NADH dehydrogenase [ubiquinone] flavoprotein 3, mitochondrial</fullName>
    </recommendedName>
</protein>
<feature type="compositionally biased region" description="Basic and acidic residues" evidence="1">
    <location>
        <begin position="168"/>
        <end position="197"/>
    </location>
</feature>
<reference evidence="2 3" key="1">
    <citation type="submission" date="2024-05" db="EMBL/GenBank/DDBJ databases">
        <title>Culex pipiens pipiens assembly and annotation.</title>
        <authorList>
            <person name="Alout H."/>
            <person name="Durand T."/>
        </authorList>
    </citation>
    <scope>NUCLEOTIDE SEQUENCE [LARGE SCALE GENOMIC DNA]</scope>
    <source>
        <strain evidence="2">HA-2024</strain>
        <tissue evidence="2">Whole body</tissue>
    </source>
</reference>
<dbReference type="Proteomes" id="UP001562425">
    <property type="component" value="Unassembled WGS sequence"/>
</dbReference>
<proteinExistence type="predicted"/>
<dbReference type="InterPro" id="IPR026193">
    <property type="entry name" value="NDUFV3"/>
</dbReference>
<evidence type="ECO:0000256" key="1">
    <source>
        <dbReference type="SAM" id="MobiDB-lite"/>
    </source>
</evidence>
<evidence type="ECO:0008006" key="4">
    <source>
        <dbReference type="Google" id="ProtNLM"/>
    </source>
</evidence>
<dbReference type="EMBL" id="JBEHCU010005135">
    <property type="protein sequence ID" value="KAL1400771.1"/>
    <property type="molecule type" value="Genomic_DNA"/>
</dbReference>
<feature type="region of interest" description="Disordered" evidence="1">
    <location>
        <begin position="147"/>
        <end position="197"/>
    </location>
</feature>
<evidence type="ECO:0000313" key="3">
    <source>
        <dbReference type="Proteomes" id="UP001562425"/>
    </source>
</evidence>
<dbReference type="Pfam" id="PF15880">
    <property type="entry name" value="NDUFV3"/>
    <property type="match status" value="1"/>
</dbReference>